<name>A0A7R6QWL9_9RHOO</name>
<keyword evidence="3" id="KW-1185">Reference proteome</keyword>
<evidence type="ECO:0008006" key="4">
    <source>
        <dbReference type="Google" id="ProtNLM"/>
    </source>
</evidence>
<dbReference type="Proteomes" id="UP000463961">
    <property type="component" value="Chromosome"/>
</dbReference>
<evidence type="ECO:0000256" key="1">
    <source>
        <dbReference type="SAM" id="MobiDB-lite"/>
    </source>
</evidence>
<reference evidence="3" key="1">
    <citation type="submission" date="2020-01" db="EMBL/GenBank/DDBJ databases">
        <title>Phosphoaccumulans saitamaens gen. nov., sp. nov., a polyphosphate accumulating bacterium isolated from surface river water.</title>
        <authorList>
            <person name="Watanabe K."/>
            <person name="Suda W."/>
        </authorList>
    </citation>
    <scope>NUCLEOTIDE SEQUENCE [LARGE SCALE GENOMIC DNA]</scope>
    <source>
        <strain evidence="3">ICHIAU1</strain>
    </source>
</reference>
<dbReference type="RefSeq" id="WP_162050495.1">
    <property type="nucleotide sequence ID" value="NZ_AP022345.1"/>
</dbReference>
<proteinExistence type="predicted"/>
<feature type="region of interest" description="Disordered" evidence="1">
    <location>
        <begin position="1"/>
        <end position="22"/>
    </location>
</feature>
<organism evidence="2 3">
    <name type="scientific">Fluviibacter phosphoraccumulans</name>
    <dbReference type="NCBI Taxonomy" id="1751046"/>
    <lineage>
        <taxon>Bacteria</taxon>
        <taxon>Pseudomonadati</taxon>
        <taxon>Pseudomonadota</taxon>
        <taxon>Betaproteobacteria</taxon>
        <taxon>Rhodocyclales</taxon>
        <taxon>Fluviibacteraceae</taxon>
        <taxon>Fluviibacter</taxon>
    </lineage>
</organism>
<gene>
    <name evidence="2" type="ORF">ICHIAU1_10300</name>
</gene>
<protein>
    <recommendedName>
        <fullName evidence="4">DUF1998 domain-containing protein</fullName>
    </recommendedName>
</protein>
<accession>A0A7R6QWL9</accession>
<evidence type="ECO:0000313" key="2">
    <source>
        <dbReference type="EMBL" id="BBU68747.1"/>
    </source>
</evidence>
<dbReference type="OrthoDB" id="6126963at2"/>
<sequence>MPRPFLADDDERKQPATPVMSRSRNQLATAYAPGSFFTFEGGLGACIALPDQADVVDEASIDEPTKEQILLRLREVWQSWFSRAHAISTGERPILPRQCVDEMLLKDDNLDLLGASKLAFVNPSKMGYAPAPLTFVCNTCKLFRAYDSVAKLAEDFDHLSCKYCPHPKTKSKCQWRQLDVIFVHWSGEWQPAMPGMWEWSDKENKVWLAGEACSHCGKKNFLLNAESPRIGEWSFQCVECGHQERASWLQNDPFTTEVFRDTAGKRVGERRMEPISYRASSAFYAQSEQFVVFSQKDQGLLALLAESREAELANFIASRYGFGGSLPTETEMKDILLRSGHASEWESYETHAKMRSLLEGMGDHATAQKMAYEQQKLIKRWQEGDPPLIPIKSELPQVLHEMMACRFEFSSRYDPFVLSVEHEALKSSKLSWTAAHGERAPFVRFHHLDNDLAPKDEHEKLAQEQETHRLMGMLGMSELGLIREFDLCKFTHGYTRVNATPLMEKRGQNVPVRLKLFESLRNGKRPIYVVTQSNEAIYVQLKPTLVYEWLQKVGVTDIPAWSPSDKIALGGALIQTAEPFGRYFSALHPGEASTYRYIYTLLHSYAHLFIKTVAELSGLDVGSLGEYLFPADLAFVVYRNGTTMDLGNLSSLWRNENNRFLSLLLEPASHRCNSGSLCDFHGGACPDCIMLPETTCIAQNQLLSRAVLRGGLAPREDLTHKAQRIPGFFEVANGCSAN</sequence>
<evidence type="ECO:0000313" key="3">
    <source>
        <dbReference type="Proteomes" id="UP000463961"/>
    </source>
</evidence>
<dbReference type="EMBL" id="AP022345">
    <property type="protein sequence ID" value="BBU68747.1"/>
    <property type="molecule type" value="Genomic_DNA"/>
</dbReference>
<dbReference type="AlphaFoldDB" id="A0A7R6QWL9"/>